<dbReference type="Ensembl" id="ENSSTUT00000028167.1">
    <property type="protein sequence ID" value="ENSSTUP00000026893.1"/>
    <property type="gene ID" value="ENSSTUG00000011656.1"/>
</dbReference>
<dbReference type="SMART" id="SM00320">
    <property type="entry name" value="WD40"/>
    <property type="match status" value="3"/>
</dbReference>
<evidence type="ECO:0000256" key="1">
    <source>
        <dbReference type="ARBA" id="ARBA00013194"/>
    </source>
</evidence>
<keyword evidence="3" id="KW-0413">Isomerase</keyword>
<protein>
    <recommendedName>
        <fullName evidence="1">peptidylprolyl isomerase</fullName>
        <ecNumber evidence="1">5.2.1.8</ecNumber>
    </recommendedName>
</protein>
<reference evidence="5" key="1">
    <citation type="submission" date="2025-08" db="UniProtKB">
        <authorList>
            <consortium name="Ensembl"/>
        </authorList>
    </citation>
    <scope>IDENTIFICATION</scope>
</reference>
<dbReference type="GeneTree" id="ENSGT00940000169093"/>
<dbReference type="InParanoid" id="A0A673XWQ7"/>
<feature type="domain" description="PPIase cyclophilin-type" evidence="4">
    <location>
        <begin position="363"/>
        <end position="485"/>
    </location>
</feature>
<keyword evidence="2" id="KW-0697">Rotamase</keyword>
<dbReference type="InterPro" id="IPR036322">
    <property type="entry name" value="WD40_repeat_dom_sf"/>
</dbReference>
<proteinExistence type="predicted"/>
<dbReference type="Gene3D" id="2.130.10.10">
    <property type="entry name" value="YVTN repeat-like/Quinoprotein amine dehydrogenase"/>
    <property type="match status" value="1"/>
</dbReference>
<evidence type="ECO:0000259" key="4">
    <source>
        <dbReference type="PROSITE" id="PS50072"/>
    </source>
</evidence>
<organism evidence="5 6">
    <name type="scientific">Salmo trutta</name>
    <name type="common">Brown trout</name>
    <dbReference type="NCBI Taxonomy" id="8032"/>
    <lineage>
        <taxon>Eukaryota</taxon>
        <taxon>Metazoa</taxon>
        <taxon>Chordata</taxon>
        <taxon>Craniata</taxon>
        <taxon>Vertebrata</taxon>
        <taxon>Euteleostomi</taxon>
        <taxon>Actinopterygii</taxon>
        <taxon>Neopterygii</taxon>
        <taxon>Teleostei</taxon>
        <taxon>Protacanthopterygii</taxon>
        <taxon>Salmoniformes</taxon>
        <taxon>Salmonidae</taxon>
        <taxon>Salmoninae</taxon>
        <taxon>Salmo</taxon>
    </lineage>
</organism>
<reference evidence="5" key="2">
    <citation type="submission" date="2025-09" db="UniProtKB">
        <authorList>
            <consortium name="Ensembl"/>
        </authorList>
    </citation>
    <scope>IDENTIFICATION</scope>
</reference>
<dbReference type="PROSITE" id="PS50072">
    <property type="entry name" value="CSA_PPIASE_2"/>
    <property type="match status" value="1"/>
</dbReference>
<accession>A0A673XWQ7</accession>
<dbReference type="PANTHER" id="PTHR45625:SF4">
    <property type="entry name" value="PEPTIDYLPROLYL ISOMERASE DOMAIN AND WD REPEAT-CONTAINING PROTEIN 1"/>
    <property type="match status" value="1"/>
</dbReference>
<sequence>ATVSVGRIARTMIHFVKHFRSHLLMKCISVSADRALFCSVGDDQAMKVFGVVNFDMTNMLKLGFHPGQCEWIYNPGDAICCVACSEKSTGKIFVYDGRGSNEKLDTVDKIHSSPLSQIRLNPRYRVIVSADKAGMLEYWTGLPSEFKSPWHVDWVYKTNTDLYEFAKNKTYPTSLAFSHDGKKIATIATNRKVRIFRFLTGKLMRVFGESLSVSSELSHIGSLLYFTLLLINCRELEKVDGVRLTNIIFDETGHFVLYGTMLGIKVINVETNRCVRLLGKLENSRVVKLSLFQGVAKACNTAPTIEMKASDNPALQSTMPDPTIFCTAFKKYHLYMFSKSEPEDTKSAESDRDVFNEKPAIIHTTMGDIHIKLFPVVCPKTVENICVHSRNGYFNGHIFHRVIKVGHLIIGQGMGGGESIWEGEFEDEFHATLRHDRPYTLSKANGVNGSPYLSFSPWLDNKRTVFGRSAKGMEVVQRISNISQP</sequence>
<dbReference type="SUPFAM" id="SSF50978">
    <property type="entry name" value="WD40 repeat-like"/>
    <property type="match status" value="1"/>
</dbReference>
<evidence type="ECO:0000313" key="6">
    <source>
        <dbReference type="Proteomes" id="UP000472277"/>
    </source>
</evidence>
<dbReference type="EC" id="5.2.1.8" evidence="1"/>
<dbReference type="InterPro" id="IPR002130">
    <property type="entry name" value="Cyclophilin-type_PPIase_dom"/>
</dbReference>
<dbReference type="GO" id="GO:0003755">
    <property type="term" value="F:peptidyl-prolyl cis-trans isomerase activity"/>
    <property type="evidence" value="ECO:0007669"/>
    <property type="project" value="UniProtKB-KW"/>
</dbReference>
<dbReference type="Gene3D" id="2.40.100.10">
    <property type="entry name" value="Cyclophilin-like"/>
    <property type="match status" value="1"/>
</dbReference>
<name>A0A673XWQ7_SALTR</name>
<dbReference type="InterPro" id="IPR001680">
    <property type="entry name" value="WD40_rpt"/>
</dbReference>
<dbReference type="SUPFAM" id="SSF50891">
    <property type="entry name" value="Cyclophilin-like"/>
    <property type="match status" value="1"/>
</dbReference>
<dbReference type="InterPro" id="IPR044666">
    <property type="entry name" value="Cyclophilin_A-like"/>
</dbReference>
<keyword evidence="6" id="KW-1185">Reference proteome</keyword>
<dbReference type="InterPro" id="IPR015943">
    <property type="entry name" value="WD40/YVTN_repeat-like_dom_sf"/>
</dbReference>
<dbReference type="PANTHER" id="PTHR45625">
    <property type="entry name" value="PEPTIDYL-PROLYL CIS-TRANS ISOMERASE-RELATED"/>
    <property type="match status" value="1"/>
</dbReference>
<dbReference type="AlphaFoldDB" id="A0A673XWQ7"/>
<dbReference type="InterPro" id="IPR029000">
    <property type="entry name" value="Cyclophilin-like_dom_sf"/>
</dbReference>
<dbReference type="Proteomes" id="UP000472277">
    <property type="component" value="Chromosome 23"/>
</dbReference>
<evidence type="ECO:0000256" key="2">
    <source>
        <dbReference type="ARBA" id="ARBA00023110"/>
    </source>
</evidence>
<dbReference type="OMA" id="IARTMIH"/>
<evidence type="ECO:0000256" key="3">
    <source>
        <dbReference type="ARBA" id="ARBA00023235"/>
    </source>
</evidence>
<dbReference type="Pfam" id="PF00160">
    <property type="entry name" value="Pro_isomerase"/>
    <property type="match status" value="1"/>
</dbReference>
<evidence type="ECO:0000313" key="5">
    <source>
        <dbReference type="Ensembl" id="ENSSTUP00000026893.1"/>
    </source>
</evidence>